<organism evidence="2 3">
    <name type="scientific">Prevotella koreensis</name>
    <dbReference type="NCBI Taxonomy" id="2490854"/>
    <lineage>
        <taxon>Bacteria</taxon>
        <taxon>Pseudomonadati</taxon>
        <taxon>Bacteroidota</taxon>
        <taxon>Bacteroidia</taxon>
        <taxon>Bacteroidales</taxon>
        <taxon>Prevotellaceae</taxon>
        <taxon>Prevotella</taxon>
    </lineage>
</organism>
<dbReference type="RefSeq" id="WP_126678667.1">
    <property type="nucleotide sequence ID" value="NZ_RYYU01000001.1"/>
</dbReference>
<dbReference type="Proteomes" id="UP000278983">
    <property type="component" value="Unassembled WGS sequence"/>
</dbReference>
<sequence length="257" mass="29830">MNKLKIIIPVYRATLKPEEEGAMDNNIRMLSRWTVVLLKPKGLDISWMEKKYPQAEVVEVSDEWLGTKRGVAGYNAMMMSADFYRIFSDCEFILICQTDAWIFRDEMDKWISRPFDHVAAPWVTWPVFSYFPFSTFTALRRRLTSPSKMLNSDLYGHVGNGGLSLRRVASFISACENHAKTVDEFLKKPMALHNEDVFFALVATELRVPTAKEAVTFSIDVKPTVCYRKLGKRLPMGCHGYRQRSRWGFWKRFIKDC</sequence>
<reference evidence="2 3" key="1">
    <citation type="submission" date="2018-12" db="EMBL/GenBank/DDBJ databases">
        <title>Genome sequencing of Prevotella sp. KCOM 3155 (= JS262).</title>
        <authorList>
            <person name="Kook J.-K."/>
            <person name="Park S.-N."/>
            <person name="Lim Y.K."/>
        </authorList>
    </citation>
    <scope>NUCLEOTIDE SEQUENCE [LARGE SCALE GENOMIC DNA]</scope>
    <source>
        <strain evidence="2 3">KCOM 3155</strain>
    </source>
</reference>
<dbReference type="Pfam" id="PF18922">
    <property type="entry name" value="DUF5672"/>
    <property type="match status" value="1"/>
</dbReference>
<dbReference type="AlphaFoldDB" id="A0A3S0RP79"/>
<gene>
    <name evidence="2" type="ORF">EHV08_06880</name>
</gene>
<protein>
    <recommendedName>
        <fullName evidence="1">DUF5672 domain-containing protein</fullName>
    </recommendedName>
</protein>
<keyword evidence="3" id="KW-1185">Reference proteome</keyword>
<name>A0A3S0RP79_9BACT</name>
<dbReference type="OrthoDB" id="7391526at2"/>
<accession>A0A3S0RP79</accession>
<evidence type="ECO:0000313" key="2">
    <source>
        <dbReference type="EMBL" id="RUL59508.1"/>
    </source>
</evidence>
<evidence type="ECO:0000313" key="3">
    <source>
        <dbReference type="Proteomes" id="UP000278983"/>
    </source>
</evidence>
<dbReference type="InterPro" id="IPR043729">
    <property type="entry name" value="DUF5672"/>
</dbReference>
<evidence type="ECO:0000259" key="1">
    <source>
        <dbReference type="Pfam" id="PF18922"/>
    </source>
</evidence>
<feature type="domain" description="DUF5672" evidence="1">
    <location>
        <begin position="56"/>
        <end position="239"/>
    </location>
</feature>
<comment type="caution">
    <text evidence="2">The sequence shown here is derived from an EMBL/GenBank/DDBJ whole genome shotgun (WGS) entry which is preliminary data.</text>
</comment>
<dbReference type="EMBL" id="RYYU01000001">
    <property type="protein sequence ID" value="RUL59508.1"/>
    <property type="molecule type" value="Genomic_DNA"/>
</dbReference>
<proteinExistence type="predicted"/>